<dbReference type="AlphaFoldDB" id="A0AAE0IRA2"/>
<name>A0AAE0IRA2_9PEZI</name>
<evidence type="ECO:0000313" key="2">
    <source>
        <dbReference type="Proteomes" id="UP001283341"/>
    </source>
</evidence>
<reference evidence="1" key="1">
    <citation type="journal article" date="2023" name="Mol. Phylogenet. Evol.">
        <title>Genome-scale phylogeny and comparative genomics of the fungal order Sordariales.</title>
        <authorList>
            <person name="Hensen N."/>
            <person name="Bonometti L."/>
            <person name="Westerberg I."/>
            <person name="Brannstrom I.O."/>
            <person name="Guillou S."/>
            <person name="Cros-Aarteil S."/>
            <person name="Calhoun S."/>
            <person name="Haridas S."/>
            <person name="Kuo A."/>
            <person name="Mondo S."/>
            <person name="Pangilinan J."/>
            <person name="Riley R."/>
            <person name="LaButti K."/>
            <person name="Andreopoulos B."/>
            <person name="Lipzen A."/>
            <person name="Chen C."/>
            <person name="Yan M."/>
            <person name="Daum C."/>
            <person name="Ng V."/>
            <person name="Clum A."/>
            <person name="Steindorff A."/>
            <person name="Ohm R.A."/>
            <person name="Martin F."/>
            <person name="Silar P."/>
            <person name="Natvig D.O."/>
            <person name="Lalanne C."/>
            <person name="Gautier V."/>
            <person name="Ament-Velasquez S.L."/>
            <person name="Kruys A."/>
            <person name="Hutchinson M.I."/>
            <person name="Powell A.J."/>
            <person name="Barry K."/>
            <person name="Miller A.N."/>
            <person name="Grigoriev I.V."/>
            <person name="Debuchy R."/>
            <person name="Gladieux P."/>
            <person name="Hiltunen Thoren M."/>
            <person name="Johannesson H."/>
        </authorList>
    </citation>
    <scope>NUCLEOTIDE SEQUENCE</scope>
    <source>
        <strain evidence="1">CBS 118394</strain>
    </source>
</reference>
<sequence>MAAVMLPEPLQFPSLDAATTESDLDVFKTSILQNISWQPLLSVSTHSQSKAGSSPHSTHLVMVLETERELSKPFKPMPPSCETRTPFIFIPRCKLDISPCEGLSSSSDDKLESVALPGQFVRAFLSSLGLSLGRDVNVIAHADDDRSWTYSRCQMTDFSSFSQDEATVLSNQGRLGCWATVLLTRLDGEARGDVSRWDLRFMIQRVVVC</sequence>
<evidence type="ECO:0000313" key="1">
    <source>
        <dbReference type="EMBL" id="KAK3329863.1"/>
    </source>
</evidence>
<comment type="caution">
    <text evidence="1">The sequence shown here is derived from an EMBL/GenBank/DDBJ whole genome shotgun (WGS) entry which is preliminary data.</text>
</comment>
<dbReference type="EMBL" id="JAUEDM010000001">
    <property type="protein sequence ID" value="KAK3329863.1"/>
    <property type="molecule type" value="Genomic_DNA"/>
</dbReference>
<keyword evidence="2" id="KW-1185">Reference proteome</keyword>
<reference evidence="1" key="2">
    <citation type="submission" date="2023-06" db="EMBL/GenBank/DDBJ databases">
        <authorList>
            <consortium name="Lawrence Berkeley National Laboratory"/>
            <person name="Haridas S."/>
            <person name="Hensen N."/>
            <person name="Bonometti L."/>
            <person name="Westerberg I."/>
            <person name="Brannstrom I.O."/>
            <person name="Guillou S."/>
            <person name="Cros-Aarteil S."/>
            <person name="Calhoun S."/>
            <person name="Kuo A."/>
            <person name="Mondo S."/>
            <person name="Pangilinan J."/>
            <person name="Riley R."/>
            <person name="Labutti K."/>
            <person name="Andreopoulos B."/>
            <person name="Lipzen A."/>
            <person name="Chen C."/>
            <person name="Yanf M."/>
            <person name="Daum C."/>
            <person name="Ng V."/>
            <person name="Clum A."/>
            <person name="Steindorff A."/>
            <person name="Ohm R."/>
            <person name="Martin F."/>
            <person name="Silar P."/>
            <person name="Natvig D."/>
            <person name="Lalanne C."/>
            <person name="Gautier V."/>
            <person name="Ament-Velasquez S.L."/>
            <person name="Kruys A."/>
            <person name="Hutchinson M.I."/>
            <person name="Powell A.J."/>
            <person name="Barry K."/>
            <person name="Miller A.N."/>
            <person name="Grigoriev I.V."/>
            <person name="Debuchy R."/>
            <person name="Gladieux P."/>
            <person name="Thoren M.H."/>
            <person name="Johannesson H."/>
        </authorList>
    </citation>
    <scope>NUCLEOTIDE SEQUENCE</scope>
    <source>
        <strain evidence="1">CBS 118394</strain>
    </source>
</reference>
<gene>
    <name evidence="1" type="ORF">B0H66DRAFT_39724</name>
</gene>
<protein>
    <submittedName>
        <fullName evidence="1">Uncharacterized protein</fullName>
    </submittedName>
</protein>
<proteinExistence type="predicted"/>
<accession>A0AAE0IRA2</accession>
<organism evidence="1 2">
    <name type="scientific">Apodospora peruviana</name>
    <dbReference type="NCBI Taxonomy" id="516989"/>
    <lineage>
        <taxon>Eukaryota</taxon>
        <taxon>Fungi</taxon>
        <taxon>Dikarya</taxon>
        <taxon>Ascomycota</taxon>
        <taxon>Pezizomycotina</taxon>
        <taxon>Sordariomycetes</taxon>
        <taxon>Sordariomycetidae</taxon>
        <taxon>Sordariales</taxon>
        <taxon>Lasiosphaeriaceae</taxon>
        <taxon>Apodospora</taxon>
    </lineage>
</organism>
<dbReference type="Proteomes" id="UP001283341">
    <property type="component" value="Unassembled WGS sequence"/>
</dbReference>